<dbReference type="EMBL" id="ABEU02000006">
    <property type="protein sequence ID" value="PNR52820.1"/>
    <property type="molecule type" value="Genomic_DNA"/>
</dbReference>
<dbReference type="InParanoid" id="A0A2K1KGA3"/>
<gene>
    <name evidence="2" type="ORF">PHYPA_009195</name>
</gene>
<dbReference type="EnsemblPlants" id="Pp3c6_19479V3.1">
    <property type="protein sequence ID" value="PAC:32977295.CDS.1"/>
    <property type="gene ID" value="Pp3c6_19479"/>
</dbReference>
<keyword evidence="1" id="KW-1133">Transmembrane helix</keyword>
<proteinExistence type="predicted"/>
<keyword evidence="4" id="KW-1185">Reference proteome</keyword>
<evidence type="ECO:0000256" key="1">
    <source>
        <dbReference type="SAM" id="Phobius"/>
    </source>
</evidence>
<sequence>MWRPVSGHVGHVAHLTSSMSFCRDSVLYLRSTRAWIWFVHFDPFHHHAHTHTVPRHLNVHYILAHVMAAILSLMMYTYYHKYHFMNIIYIYIYIYI</sequence>
<feature type="transmembrane region" description="Helical" evidence="1">
    <location>
        <begin position="59"/>
        <end position="79"/>
    </location>
</feature>
<dbReference type="Gramene" id="Pp3c6_19479V3.1">
    <property type="protein sequence ID" value="PAC:32977295.CDS.1"/>
    <property type="gene ID" value="Pp3c6_19479"/>
</dbReference>
<name>A0A2K1KGA3_PHYPA</name>
<keyword evidence="1" id="KW-0812">Transmembrane</keyword>
<reference evidence="3" key="3">
    <citation type="submission" date="2020-12" db="UniProtKB">
        <authorList>
            <consortium name="EnsemblPlants"/>
        </authorList>
    </citation>
    <scope>IDENTIFICATION</scope>
</reference>
<dbReference type="AlphaFoldDB" id="A0A2K1KGA3"/>
<accession>A0A2K1KGA3</accession>
<organism evidence="2">
    <name type="scientific">Physcomitrium patens</name>
    <name type="common">Spreading-leaved earth moss</name>
    <name type="synonym">Physcomitrella patens</name>
    <dbReference type="NCBI Taxonomy" id="3218"/>
    <lineage>
        <taxon>Eukaryota</taxon>
        <taxon>Viridiplantae</taxon>
        <taxon>Streptophyta</taxon>
        <taxon>Embryophyta</taxon>
        <taxon>Bryophyta</taxon>
        <taxon>Bryophytina</taxon>
        <taxon>Bryopsida</taxon>
        <taxon>Funariidae</taxon>
        <taxon>Funariales</taxon>
        <taxon>Funariaceae</taxon>
        <taxon>Physcomitrium</taxon>
    </lineage>
</organism>
<evidence type="ECO:0000313" key="4">
    <source>
        <dbReference type="Proteomes" id="UP000006727"/>
    </source>
</evidence>
<evidence type="ECO:0000313" key="2">
    <source>
        <dbReference type="EMBL" id="PNR52820.1"/>
    </source>
</evidence>
<evidence type="ECO:0000313" key="3">
    <source>
        <dbReference type="EnsemblPlants" id="PAC:32977295.CDS.1"/>
    </source>
</evidence>
<dbReference type="Proteomes" id="UP000006727">
    <property type="component" value="Chromosome 6"/>
</dbReference>
<reference evidence="2 4" key="1">
    <citation type="journal article" date="2008" name="Science">
        <title>The Physcomitrella genome reveals evolutionary insights into the conquest of land by plants.</title>
        <authorList>
            <person name="Rensing S."/>
            <person name="Lang D."/>
            <person name="Zimmer A."/>
            <person name="Terry A."/>
            <person name="Salamov A."/>
            <person name="Shapiro H."/>
            <person name="Nishiyama T."/>
            <person name="Perroud P.-F."/>
            <person name="Lindquist E."/>
            <person name="Kamisugi Y."/>
            <person name="Tanahashi T."/>
            <person name="Sakakibara K."/>
            <person name="Fujita T."/>
            <person name="Oishi K."/>
            <person name="Shin-I T."/>
            <person name="Kuroki Y."/>
            <person name="Toyoda A."/>
            <person name="Suzuki Y."/>
            <person name="Hashimoto A."/>
            <person name="Yamaguchi K."/>
            <person name="Sugano A."/>
            <person name="Kohara Y."/>
            <person name="Fujiyama A."/>
            <person name="Anterola A."/>
            <person name="Aoki S."/>
            <person name="Ashton N."/>
            <person name="Barbazuk W.B."/>
            <person name="Barker E."/>
            <person name="Bennetzen J."/>
            <person name="Bezanilla M."/>
            <person name="Blankenship R."/>
            <person name="Cho S.H."/>
            <person name="Dutcher S."/>
            <person name="Estelle M."/>
            <person name="Fawcett J.A."/>
            <person name="Gundlach H."/>
            <person name="Hanada K."/>
            <person name="Heyl A."/>
            <person name="Hicks K.A."/>
            <person name="Hugh J."/>
            <person name="Lohr M."/>
            <person name="Mayer K."/>
            <person name="Melkozernov A."/>
            <person name="Murata T."/>
            <person name="Nelson D."/>
            <person name="Pils B."/>
            <person name="Prigge M."/>
            <person name="Reiss B."/>
            <person name="Renner T."/>
            <person name="Rombauts S."/>
            <person name="Rushton P."/>
            <person name="Sanderfoot A."/>
            <person name="Schween G."/>
            <person name="Shiu S.-H."/>
            <person name="Stueber K."/>
            <person name="Theodoulou F.L."/>
            <person name="Tu H."/>
            <person name="Van de Peer Y."/>
            <person name="Verrier P.J."/>
            <person name="Waters E."/>
            <person name="Wood A."/>
            <person name="Yang L."/>
            <person name="Cove D."/>
            <person name="Cuming A."/>
            <person name="Hasebe M."/>
            <person name="Lucas S."/>
            <person name="Mishler D.B."/>
            <person name="Reski R."/>
            <person name="Grigoriev I."/>
            <person name="Quatrano R.S."/>
            <person name="Boore J.L."/>
        </authorList>
    </citation>
    <scope>NUCLEOTIDE SEQUENCE [LARGE SCALE GENOMIC DNA]</scope>
    <source>
        <strain evidence="3 4">cv. Gransden 2004</strain>
    </source>
</reference>
<reference evidence="2 4" key="2">
    <citation type="journal article" date="2018" name="Plant J.">
        <title>The Physcomitrella patens chromosome-scale assembly reveals moss genome structure and evolution.</title>
        <authorList>
            <person name="Lang D."/>
            <person name="Ullrich K.K."/>
            <person name="Murat F."/>
            <person name="Fuchs J."/>
            <person name="Jenkins J."/>
            <person name="Haas F.B."/>
            <person name="Piednoel M."/>
            <person name="Gundlach H."/>
            <person name="Van Bel M."/>
            <person name="Meyberg R."/>
            <person name="Vives C."/>
            <person name="Morata J."/>
            <person name="Symeonidi A."/>
            <person name="Hiss M."/>
            <person name="Muchero W."/>
            <person name="Kamisugi Y."/>
            <person name="Saleh O."/>
            <person name="Blanc G."/>
            <person name="Decker E.L."/>
            <person name="van Gessel N."/>
            <person name="Grimwood J."/>
            <person name="Hayes R.D."/>
            <person name="Graham S.W."/>
            <person name="Gunter L.E."/>
            <person name="McDaniel S.F."/>
            <person name="Hoernstein S.N.W."/>
            <person name="Larsson A."/>
            <person name="Li F.W."/>
            <person name="Perroud P.F."/>
            <person name="Phillips J."/>
            <person name="Ranjan P."/>
            <person name="Rokshar D.S."/>
            <person name="Rothfels C.J."/>
            <person name="Schneider L."/>
            <person name="Shu S."/>
            <person name="Stevenson D.W."/>
            <person name="Thummler F."/>
            <person name="Tillich M."/>
            <person name="Villarreal Aguilar J.C."/>
            <person name="Widiez T."/>
            <person name="Wong G.K."/>
            <person name="Wymore A."/>
            <person name="Zhang Y."/>
            <person name="Zimmer A.D."/>
            <person name="Quatrano R.S."/>
            <person name="Mayer K.F.X."/>
            <person name="Goodstein D."/>
            <person name="Casacuberta J.M."/>
            <person name="Vandepoele K."/>
            <person name="Reski R."/>
            <person name="Cuming A.C."/>
            <person name="Tuskan G.A."/>
            <person name="Maumus F."/>
            <person name="Salse J."/>
            <person name="Schmutz J."/>
            <person name="Rensing S.A."/>
        </authorList>
    </citation>
    <scope>NUCLEOTIDE SEQUENCE [LARGE SCALE GENOMIC DNA]</scope>
    <source>
        <strain evidence="3 4">cv. Gransden 2004</strain>
    </source>
</reference>
<protein>
    <submittedName>
        <fullName evidence="2 3">Uncharacterized protein</fullName>
    </submittedName>
</protein>
<keyword evidence="1" id="KW-0472">Membrane</keyword>